<dbReference type="EMBL" id="HG994365">
    <property type="protein sequence ID" value="CAF2075536.1"/>
    <property type="molecule type" value="Genomic_DNA"/>
</dbReference>
<proteinExistence type="predicted"/>
<name>A0A816RLV7_BRANA</name>
<organism evidence="1">
    <name type="scientific">Brassica napus</name>
    <name type="common">Rape</name>
    <dbReference type="NCBI Taxonomy" id="3708"/>
    <lineage>
        <taxon>Eukaryota</taxon>
        <taxon>Viridiplantae</taxon>
        <taxon>Streptophyta</taxon>
        <taxon>Embryophyta</taxon>
        <taxon>Tracheophyta</taxon>
        <taxon>Spermatophyta</taxon>
        <taxon>Magnoliopsida</taxon>
        <taxon>eudicotyledons</taxon>
        <taxon>Gunneridae</taxon>
        <taxon>Pentapetalae</taxon>
        <taxon>rosids</taxon>
        <taxon>malvids</taxon>
        <taxon>Brassicales</taxon>
        <taxon>Brassicaceae</taxon>
        <taxon>Brassiceae</taxon>
        <taxon>Brassica</taxon>
    </lineage>
</organism>
<protein>
    <submittedName>
        <fullName evidence="1">(rape) hypothetical protein</fullName>
    </submittedName>
</protein>
<evidence type="ECO:0000313" key="1">
    <source>
        <dbReference type="EMBL" id="CAF2075536.1"/>
    </source>
</evidence>
<accession>A0A816RLV7</accession>
<sequence length="89" mass="10115">MYVTGCIDSTPLTTFLTLSTHSNHDDSYLSSKWLISTYKKDSLNPVNIIVLPRLRCSPLLLEDAGSAAIDQKLNILSQRFLHYKKYVHC</sequence>
<reference evidence="1" key="1">
    <citation type="submission" date="2021-01" db="EMBL/GenBank/DDBJ databases">
        <authorList>
            <consortium name="Genoscope - CEA"/>
            <person name="William W."/>
        </authorList>
    </citation>
    <scope>NUCLEOTIDE SEQUENCE</scope>
</reference>
<gene>
    <name evidence="1" type="ORF">DARMORV10_C01P36530.1</name>
</gene>
<dbReference type="Proteomes" id="UP001295469">
    <property type="component" value="Chromosome C01"/>
</dbReference>
<dbReference type="AlphaFoldDB" id="A0A816RLV7"/>